<gene>
    <name evidence="1" type="ORF">NDU88_004808</name>
</gene>
<organism evidence="1 2">
    <name type="scientific">Pleurodeles waltl</name>
    <name type="common">Iberian ribbed newt</name>
    <dbReference type="NCBI Taxonomy" id="8319"/>
    <lineage>
        <taxon>Eukaryota</taxon>
        <taxon>Metazoa</taxon>
        <taxon>Chordata</taxon>
        <taxon>Craniata</taxon>
        <taxon>Vertebrata</taxon>
        <taxon>Euteleostomi</taxon>
        <taxon>Amphibia</taxon>
        <taxon>Batrachia</taxon>
        <taxon>Caudata</taxon>
        <taxon>Salamandroidea</taxon>
        <taxon>Salamandridae</taxon>
        <taxon>Pleurodelinae</taxon>
        <taxon>Pleurodeles</taxon>
    </lineage>
</organism>
<proteinExistence type="predicted"/>
<sequence>MENPSHSEKHDEVGVMLNRLRMAVEKHRKDWLSRKLGEDLEESISDQQVGGSSDTLADLDVPDTELEALACARVTRARHLRRVSASKSLGERTWLMQPSRRWQDLAAGPG</sequence>
<accession>A0AAV7RMJ6</accession>
<dbReference type="Proteomes" id="UP001066276">
    <property type="component" value="Chromosome 5"/>
</dbReference>
<evidence type="ECO:0000313" key="1">
    <source>
        <dbReference type="EMBL" id="KAJ1152030.1"/>
    </source>
</evidence>
<comment type="caution">
    <text evidence="1">The sequence shown here is derived from an EMBL/GenBank/DDBJ whole genome shotgun (WGS) entry which is preliminary data.</text>
</comment>
<dbReference type="AlphaFoldDB" id="A0AAV7RMJ6"/>
<evidence type="ECO:0000313" key="2">
    <source>
        <dbReference type="Proteomes" id="UP001066276"/>
    </source>
</evidence>
<reference evidence="1" key="1">
    <citation type="journal article" date="2022" name="bioRxiv">
        <title>Sequencing and chromosome-scale assembly of the giantPleurodeles waltlgenome.</title>
        <authorList>
            <person name="Brown T."/>
            <person name="Elewa A."/>
            <person name="Iarovenko S."/>
            <person name="Subramanian E."/>
            <person name="Araus A.J."/>
            <person name="Petzold A."/>
            <person name="Susuki M."/>
            <person name="Suzuki K.-i.T."/>
            <person name="Hayashi T."/>
            <person name="Toyoda A."/>
            <person name="Oliveira C."/>
            <person name="Osipova E."/>
            <person name="Leigh N.D."/>
            <person name="Simon A."/>
            <person name="Yun M.H."/>
        </authorList>
    </citation>
    <scope>NUCLEOTIDE SEQUENCE</scope>
    <source>
        <strain evidence="1">20211129_DDA</strain>
        <tissue evidence="1">Liver</tissue>
    </source>
</reference>
<dbReference type="EMBL" id="JANPWB010000009">
    <property type="protein sequence ID" value="KAJ1152030.1"/>
    <property type="molecule type" value="Genomic_DNA"/>
</dbReference>
<name>A0AAV7RMJ6_PLEWA</name>
<keyword evidence="2" id="KW-1185">Reference proteome</keyword>
<protein>
    <submittedName>
        <fullName evidence="1">Uncharacterized protein</fullName>
    </submittedName>
</protein>